<dbReference type="AlphaFoldDB" id="A0AAN9TMW4"/>
<protein>
    <submittedName>
        <fullName evidence="2">Uncharacterized protein</fullName>
    </submittedName>
</protein>
<comment type="caution">
    <text evidence="2">The sequence shown here is derived from an EMBL/GenBank/DDBJ whole genome shotgun (WGS) entry which is preliminary data.</text>
</comment>
<sequence length="98" mass="10400">MDLRVSEVSILSSLGLEAEDPTASQGSDLSHFGRLVIDMSVPCEAAGLSAFDHEEDNTMFCEVGSPVGIEVGTANPLSDGEEEEVARTIHSNPILMTH</sequence>
<reference evidence="2 3" key="1">
    <citation type="submission" date="2024-03" db="EMBL/GenBank/DDBJ databases">
        <title>Adaptation during the transition from Ophiocordyceps entomopathogen to insect associate is accompanied by gene loss and intensified selection.</title>
        <authorList>
            <person name="Ward C.M."/>
            <person name="Onetto C.A."/>
            <person name="Borneman A.R."/>
        </authorList>
    </citation>
    <scope>NUCLEOTIDE SEQUENCE [LARGE SCALE GENOMIC DNA]</scope>
    <source>
        <strain evidence="2">AWRI1</strain>
        <tissue evidence="2">Single Adult Female</tissue>
    </source>
</reference>
<dbReference type="Proteomes" id="UP001367676">
    <property type="component" value="Unassembled WGS sequence"/>
</dbReference>
<name>A0AAN9TMW4_9HEMI</name>
<accession>A0AAN9TMW4</accession>
<dbReference type="EMBL" id="JBBCAQ010000014">
    <property type="protein sequence ID" value="KAK7598303.1"/>
    <property type="molecule type" value="Genomic_DNA"/>
</dbReference>
<proteinExistence type="predicted"/>
<feature type="region of interest" description="Disordered" evidence="1">
    <location>
        <begin position="75"/>
        <end position="98"/>
    </location>
</feature>
<evidence type="ECO:0000313" key="2">
    <source>
        <dbReference type="EMBL" id="KAK7598303.1"/>
    </source>
</evidence>
<gene>
    <name evidence="2" type="ORF">V9T40_006538</name>
</gene>
<evidence type="ECO:0000256" key="1">
    <source>
        <dbReference type="SAM" id="MobiDB-lite"/>
    </source>
</evidence>
<keyword evidence="3" id="KW-1185">Reference proteome</keyword>
<organism evidence="2 3">
    <name type="scientific">Parthenolecanium corni</name>
    <dbReference type="NCBI Taxonomy" id="536013"/>
    <lineage>
        <taxon>Eukaryota</taxon>
        <taxon>Metazoa</taxon>
        <taxon>Ecdysozoa</taxon>
        <taxon>Arthropoda</taxon>
        <taxon>Hexapoda</taxon>
        <taxon>Insecta</taxon>
        <taxon>Pterygota</taxon>
        <taxon>Neoptera</taxon>
        <taxon>Paraneoptera</taxon>
        <taxon>Hemiptera</taxon>
        <taxon>Sternorrhyncha</taxon>
        <taxon>Coccoidea</taxon>
        <taxon>Coccidae</taxon>
        <taxon>Parthenolecanium</taxon>
    </lineage>
</organism>
<evidence type="ECO:0000313" key="3">
    <source>
        <dbReference type="Proteomes" id="UP001367676"/>
    </source>
</evidence>